<dbReference type="Gene3D" id="3.40.720.10">
    <property type="entry name" value="Alkaline Phosphatase, subunit A"/>
    <property type="match status" value="2"/>
</dbReference>
<comment type="caution">
    <text evidence="1">The sequence shown here is derived from an EMBL/GenBank/DDBJ whole genome shotgun (WGS) entry which is preliminary data.</text>
</comment>
<organism evidence="1 2">
    <name type="scientific">Actibacterium naphthalenivorans</name>
    <dbReference type="NCBI Taxonomy" id="1614693"/>
    <lineage>
        <taxon>Bacteria</taxon>
        <taxon>Pseudomonadati</taxon>
        <taxon>Pseudomonadota</taxon>
        <taxon>Alphaproteobacteria</taxon>
        <taxon>Rhodobacterales</taxon>
        <taxon>Roseobacteraceae</taxon>
        <taxon>Actibacterium</taxon>
    </lineage>
</organism>
<dbReference type="PANTHER" id="PTHR10151">
    <property type="entry name" value="ECTONUCLEOTIDE PYROPHOSPHATASE/PHOSPHODIESTERASE"/>
    <property type="match status" value="1"/>
</dbReference>
<evidence type="ECO:0000313" key="2">
    <source>
        <dbReference type="Proteomes" id="UP000585681"/>
    </source>
</evidence>
<proteinExistence type="predicted"/>
<dbReference type="InterPro" id="IPR017850">
    <property type="entry name" value="Alkaline_phosphatase_core_sf"/>
</dbReference>
<dbReference type="AlphaFoldDB" id="A0A840C8K4"/>
<evidence type="ECO:0000313" key="1">
    <source>
        <dbReference type="EMBL" id="MBB4021400.1"/>
    </source>
</evidence>
<dbReference type="SUPFAM" id="SSF53649">
    <property type="entry name" value="Alkaline phosphatase-like"/>
    <property type="match status" value="1"/>
</dbReference>
<name>A0A840C8K4_9RHOB</name>
<dbReference type="GO" id="GO:0016787">
    <property type="term" value="F:hydrolase activity"/>
    <property type="evidence" value="ECO:0007669"/>
    <property type="project" value="UniProtKB-ARBA"/>
</dbReference>
<dbReference type="EMBL" id="JACIEQ010000001">
    <property type="protein sequence ID" value="MBB4021400.1"/>
    <property type="molecule type" value="Genomic_DNA"/>
</dbReference>
<evidence type="ECO:0008006" key="3">
    <source>
        <dbReference type="Google" id="ProtNLM"/>
    </source>
</evidence>
<sequence length="479" mass="50524">MSAADKIVIIVFDGLRPDMIAGRMPRLEAFAAENLWFREARSVFPSVTRVATTSTATGAWPGRHGIINNAFHMPGLLPGAPIDTSDFAHLALMRERLDAIVTTQSLGQALAAQGKRMGAVHCGSAGAAFLINHDVARNGHWTFSVHGEAATQTPEAVARGIALCGGLPAMDVPKFDVVDYAGRVLRGLALGEDQPDVSLVWLPEPDTSFHYCQIGSEQSRAVMAAADAVFGMLVDHIRSGPGGARTAIIAMSDHGQISTTKEVDLGAQMNAAGLPAHHRPDKDTRIAITRGNMGELRMLSDDPALPGAAAQWLMGSDDIGMVFARDDLASAIPGALPMSLVHHTHERCPELYYVMRSDEGADAHGLPGRGAYTAGVPLGGGMHGGLNRHEMNTVLICDVPDGRRGAVDMTPAGLIDIAPTVLSLLGVGYQADGRVLPLFTPEAEAATDDVADAASGAFAQRLHRRAIGGRVYLDRGGRV</sequence>
<dbReference type="PANTHER" id="PTHR10151:SF120">
    <property type="entry name" value="BIS(5'-ADENOSYL)-TRIPHOSPHATASE"/>
    <property type="match status" value="1"/>
</dbReference>
<dbReference type="RefSeq" id="WP_054537716.1">
    <property type="nucleotide sequence ID" value="NZ_JACIEQ010000001.1"/>
</dbReference>
<dbReference type="InterPro" id="IPR002591">
    <property type="entry name" value="Phosphodiest/P_Trfase"/>
</dbReference>
<dbReference type="Pfam" id="PF01663">
    <property type="entry name" value="Phosphodiest"/>
    <property type="match status" value="1"/>
</dbReference>
<keyword evidence="2" id="KW-1185">Reference proteome</keyword>
<gene>
    <name evidence="1" type="ORF">GGR17_001191</name>
</gene>
<dbReference type="Proteomes" id="UP000585681">
    <property type="component" value="Unassembled WGS sequence"/>
</dbReference>
<reference evidence="1" key="1">
    <citation type="submission" date="2020-08" db="EMBL/GenBank/DDBJ databases">
        <title>Genomic Encyclopedia of Type Strains, Phase IV (KMG-IV): sequencing the most valuable type-strain genomes for metagenomic binning, comparative biology and taxonomic classification.</title>
        <authorList>
            <person name="Goeker M."/>
        </authorList>
    </citation>
    <scope>NUCLEOTIDE SEQUENCE [LARGE SCALE GENOMIC DNA]</scope>
    <source>
        <strain evidence="1">DSM 105040</strain>
    </source>
</reference>
<protein>
    <recommendedName>
        <fullName evidence="3">Nucleotide pyrophosphatase</fullName>
    </recommendedName>
</protein>
<accession>A0A840C8K4</accession>